<feature type="transmembrane region" description="Helical" evidence="1">
    <location>
        <begin position="7"/>
        <end position="28"/>
    </location>
</feature>
<evidence type="ECO:0000313" key="2">
    <source>
        <dbReference type="EMBL" id="SDH66901.1"/>
    </source>
</evidence>
<keyword evidence="1" id="KW-1133">Transmembrane helix</keyword>
<evidence type="ECO:0000256" key="1">
    <source>
        <dbReference type="SAM" id="Phobius"/>
    </source>
</evidence>
<dbReference type="Proteomes" id="UP000199705">
    <property type="component" value="Unassembled WGS sequence"/>
</dbReference>
<dbReference type="STRING" id="551996.SAMN05192573_111164"/>
<gene>
    <name evidence="2" type="ORF">SAMN05192573_111164</name>
</gene>
<dbReference type="AlphaFoldDB" id="A0A1G8EAL5"/>
<organism evidence="2 3">
    <name type="scientific">Mucilaginibacter gossypii</name>
    <dbReference type="NCBI Taxonomy" id="551996"/>
    <lineage>
        <taxon>Bacteria</taxon>
        <taxon>Pseudomonadati</taxon>
        <taxon>Bacteroidota</taxon>
        <taxon>Sphingobacteriia</taxon>
        <taxon>Sphingobacteriales</taxon>
        <taxon>Sphingobacteriaceae</taxon>
        <taxon>Mucilaginibacter</taxon>
    </lineage>
</organism>
<name>A0A1G8EAL5_9SPHI</name>
<sequence>MKPTRDTAYLTIAACVISMLALILLYAMQTISFTVPDVVRPTLSFAPVICFAWLMIFVIGVLKYTNEKPFIVNVFIIYMIYSVISGLVNTAIGIFQITRESLIIFYQIHGAINMMVIICIVIMAALLRNTVFKLPLLLFTLSELFIIVFYMVVPMVLPLIGTSSYILYIRYIGLVYLIVPTTGIYIAVTALNALNSQQLEKPFYDIEKPNWPPYDKPNL</sequence>
<feature type="transmembrane region" description="Helical" evidence="1">
    <location>
        <begin position="165"/>
        <end position="191"/>
    </location>
</feature>
<feature type="transmembrane region" description="Helical" evidence="1">
    <location>
        <begin position="74"/>
        <end position="97"/>
    </location>
</feature>
<dbReference type="EMBL" id="FNCG01000011">
    <property type="protein sequence ID" value="SDH66901.1"/>
    <property type="molecule type" value="Genomic_DNA"/>
</dbReference>
<proteinExistence type="predicted"/>
<accession>A0A1G8EAL5</accession>
<dbReference type="RefSeq" id="WP_091171475.1">
    <property type="nucleotide sequence ID" value="NZ_FNCG01000011.1"/>
</dbReference>
<keyword evidence="3" id="KW-1185">Reference proteome</keyword>
<protein>
    <submittedName>
        <fullName evidence="2">Uncharacterized protein</fullName>
    </submittedName>
</protein>
<keyword evidence="1" id="KW-0472">Membrane</keyword>
<feature type="transmembrane region" description="Helical" evidence="1">
    <location>
        <begin position="43"/>
        <end position="62"/>
    </location>
</feature>
<feature type="transmembrane region" description="Helical" evidence="1">
    <location>
        <begin position="134"/>
        <end position="153"/>
    </location>
</feature>
<evidence type="ECO:0000313" key="3">
    <source>
        <dbReference type="Proteomes" id="UP000199705"/>
    </source>
</evidence>
<feature type="transmembrane region" description="Helical" evidence="1">
    <location>
        <begin position="103"/>
        <end position="127"/>
    </location>
</feature>
<keyword evidence="1" id="KW-0812">Transmembrane</keyword>
<reference evidence="3" key="1">
    <citation type="submission" date="2016-10" db="EMBL/GenBank/DDBJ databases">
        <authorList>
            <person name="Varghese N."/>
            <person name="Submissions S."/>
        </authorList>
    </citation>
    <scope>NUCLEOTIDE SEQUENCE [LARGE SCALE GENOMIC DNA]</scope>
    <source>
        <strain evidence="3">Gh-67</strain>
    </source>
</reference>